<evidence type="ECO:0000313" key="1">
    <source>
        <dbReference type="Proteomes" id="UP000887565"/>
    </source>
</evidence>
<sequence length="158" mass="17597">MLFDHQVKLQPSIKLRNVWKIFRVKAERKLEKKKKEAGVTGGSLPPADLTDKEKIINIFGDNNPVFFGDPGGFDSLIPPNTAEQITIDVLKVELSENLAAKEKYDVEVELIKDLRAAAQAKSTYYGFLSTKIQLQIALLANNSKVRIVNSDSKIGENV</sequence>
<name>A0A915L0C1_ROMCU</name>
<evidence type="ECO:0000313" key="2">
    <source>
        <dbReference type="WBParaSite" id="nRc.2.0.1.t44155-RA"/>
    </source>
</evidence>
<accession>A0A915L0C1</accession>
<reference evidence="2" key="1">
    <citation type="submission" date="2022-11" db="UniProtKB">
        <authorList>
            <consortium name="WormBaseParasite"/>
        </authorList>
    </citation>
    <scope>IDENTIFICATION</scope>
</reference>
<keyword evidence="1" id="KW-1185">Reference proteome</keyword>
<protein>
    <submittedName>
        <fullName evidence="2">Uncharacterized protein</fullName>
    </submittedName>
</protein>
<dbReference type="AlphaFoldDB" id="A0A915L0C1"/>
<proteinExistence type="predicted"/>
<organism evidence="1 2">
    <name type="scientific">Romanomermis culicivorax</name>
    <name type="common">Nematode worm</name>
    <dbReference type="NCBI Taxonomy" id="13658"/>
    <lineage>
        <taxon>Eukaryota</taxon>
        <taxon>Metazoa</taxon>
        <taxon>Ecdysozoa</taxon>
        <taxon>Nematoda</taxon>
        <taxon>Enoplea</taxon>
        <taxon>Dorylaimia</taxon>
        <taxon>Mermithida</taxon>
        <taxon>Mermithoidea</taxon>
        <taxon>Mermithidae</taxon>
        <taxon>Romanomermis</taxon>
    </lineage>
</organism>
<dbReference type="Proteomes" id="UP000887565">
    <property type="component" value="Unplaced"/>
</dbReference>
<dbReference type="WBParaSite" id="nRc.2.0.1.t44155-RA">
    <property type="protein sequence ID" value="nRc.2.0.1.t44155-RA"/>
    <property type="gene ID" value="nRc.2.0.1.g44155"/>
</dbReference>